<dbReference type="PANTHER" id="PTHR36292:SF1">
    <property type="entry name" value="UPF0575 PROTEIN C19ORF67"/>
    <property type="match status" value="1"/>
</dbReference>
<reference evidence="1 2" key="1">
    <citation type="submission" date="2021-06" db="EMBL/GenBank/DDBJ databases">
        <authorList>
            <person name="Palmer J.M."/>
        </authorList>
    </citation>
    <scope>NUCLEOTIDE SEQUENCE [LARGE SCALE GENOMIC DNA]</scope>
    <source>
        <strain evidence="2">if_2019</strain>
        <tissue evidence="1">Muscle</tissue>
    </source>
</reference>
<evidence type="ECO:0000313" key="1">
    <source>
        <dbReference type="EMBL" id="MEQ2220689.1"/>
    </source>
</evidence>
<comment type="caution">
    <text evidence="1">The sequence shown here is derived from an EMBL/GenBank/DDBJ whole genome shotgun (WGS) entry which is preliminary data.</text>
</comment>
<dbReference type="Proteomes" id="UP001482620">
    <property type="component" value="Unassembled WGS sequence"/>
</dbReference>
<dbReference type="PANTHER" id="PTHR36292">
    <property type="entry name" value="UPF0575 PROTEIN C19ORF67"/>
    <property type="match status" value="1"/>
</dbReference>
<protein>
    <submittedName>
        <fullName evidence="1">Uncharacterized protein</fullName>
    </submittedName>
</protein>
<accession>A0ABV0SJG9</accession>
<keyword evidence="2" id="KW-1185">Reference proteome</keyword>
<organism evidence="1 2">
    <name type="scientific">Ilyodon furcidens</name>
    <name type="common">goldbreast splitfin</name>
    <dbReference type="NCBI Taxonomy" id="33524"/>
    <lineage>
        <taxon>Eukaryota</taxon>
        <taxon>Metazoa</taxon>
        <taxon>Chordata</taxon>
        <taxon>Craniata</taxon>
        <taxon>Vertebrata</taxon>
        <taxon>Euteleostomi</taxon>
        <taxon>Actinopterygii</taxon>
        <taxon>Neopterygii</taxon>
        <taxon>Teleostei</taxon>
        <taxon>Neoteleostei</taxon>
        <taxon>Acanthomorphata</taxon>
        <taxon>Ovalentaria</taxon>
        <taxon>Atherinomorphae</taxon>
        <taxon>Cyprinodontiformes</taxon>
        <taxon>Goodeidae</taxon>
        <taxon>Ilyodon</taxon>
    </lineage>
</organism>
<dbReference type="EMBL" id="JAHRIQ010000524">
    <property type="protein sequence ID" value="MEQ2220689.1"/>
    <property type="molecule type" value="Genomic_DNA"/>
</dbReference>
<dbReference type="Pfam" id="PF11771">
    <property type="entry name" value="DUF3314"/>
    <property type="match status" value="1"/>
</dbReference>
<proteinExistence type="predicted"/>
<evidence type="ECO:0000313" key="2">
    <source>
        <dbReference type="Proteomes" id="UP001482620"/>
    </source>
</evidence>
<gene>
    <name evidence="1" type="ORF">ILYODFUR_007968</name>
</gene>
<name>A0ABV0SJG9_9TELE</name>
<sequence>MIDSEGELEVLLDIFSPSPTVLKDLLREDMSGEAVELDDHGNSELREDESLLLLADVAVAPSCGRFVSCSCPEVTSLQSIQLELQFFLSRADDLHDCLVSGKSHLDREPLAAAVSSLLYTCQPYFNHLESTGRSTVSLCAHKHADLCSKLLDFSQQLCDRLEQLLLTYASYDLISLDEAEPNSTSHFCIGQIQLGGMKLTTFRYCKPTPYLSHADTGVYKRMRWNVERLQKEQQRGDDSEEEEEEIQPDFYFLCYEDIPNTHADPDTENKDVCNEYVVRMWSIGQWVQVNPEPTTEDIYDWILCEVPEGSYHRLLFLGPDEPSSCMATDYLQQLLLSCHTD</sequence>
<dbReference type="InterPro" id="IPR021748">
    <property type="entry name" value="DUF3314"/>
</dbReference>